<dbReference type="EMBL" id="JARXIC010000014">
    <property type="protein sequence ID" value="MDQ8194777.1"/>
    <property type="molecule type" value="Genomic_DNA"/>
</dbReference>
<dbReference type="RefSeq" id="WP_308985243.1">
    <property type="nucleotide sequence ID" value="NZ_JARXIC010000014.1"/>
</dbReference>
<keyword evidence="1" id="KW-0732">Signal</keyword>
<evidence type="ECO:0000256" key="1">
    <source>
        <dbReference type="SAM" id="SignalP"/>
    </source>
</evidence>
<gene>
    <name evidence="2" type="ORF">QEH59_10095</name>
</gene>
<proteinExistence type="predicted"/>
<evidence type="ECO:0008006" key="4">
    <source>
        <dbReference type="Google" id="ProtNLM"/>
    </source>
</evidence>
<keyword evidence="3" id="KW-1185">Reference proteome</keyword>
<reference evidence="2 3" key="1">
    <citation type="submission" date="2023-04" db="EMBL/GenBank/DDBJ databases">
        <title>A novel bacteria isolated from coastal sediment.</title>
        <authorList>
            <person name="Liu X.-J."/>
            <person name="Du Z.-J."/>
        </authorList>
    </citation>
    <scope>NUCLEOTIDE SEQUENCE [LARGE SCALE GENOMIC DNA]</scope>
    <source>
        <strain evidence="2 3">SDUM461004</strain>
    </source>
</reference>
<name>A0ABU1AIX7_9BACT</name>
<evidence type="ECO:0000313" key="3">
    <source>
        <dbReference type="Proteomes" id="UP001243717"/>
    </source>
</evidence>
<organism evidence="2 3">
    <name type="scientific">Thalassobacterium sedimentorum</name>
    <dbReference type="NCBI Taxonomy" id="3041258"/>
    <lineage>
        <taxon>Bacteria</taxon>
        <taxon>Pseudomonadati</taxon>
        <taxon>Verrucomicrobiota</taxon>
        <taxon>Opitutia</taxon>
        <taxon>Puniceicoccales</taxon>
        <taxon>Coraliomargaritaceae</taxon>
        <taxon>Thalassobacterium</taxon>
    </lineage>
</organism>
<feature type="signal peptide" evidence="1">
    <location>
        <begin position="1"/>
        <end position="25"/>
    </location>
</feature>
<feature type="chain" id="PRO_5047060381" description="PEP-CTERM sorting domain-containing protein" evidence="1">
    <location>
        <begin position="26"/>
        <end position="289"/>
    </location>
</feature>
<accession>A0ABU1AIX7</accession>
<comment type="caution">
    <text evidence="2">The sequence shown here is derived from an EMBL/GenBank/DDBJ whole genome shotgun (WGS) entry which is preliminary data.</text>
</comment>
<sequence length="289" mass="31645">MKNKTKLITSLVFAASFMGARLLGALVVPDDNVYYTSFETPDYALGNVVGQDGWTLSGTTATTAAEIVVNGEVDYLGGDQMLRLKNATWPSGTPRGTPIVNNEFTDTAMTDKLYFSGVTAFSGTITENETGIISRFYLNNASNSFYGAAFGIHQDITNDNELHFFYMNTSGSAVSFGTAQAAADTFYRFEIDMDIAAKSYEIKVFDYESDSLIATSDSGVFRGDTAMSINYLRVSNSSSITTDNYETYYDEIVISSTPIPESRSLPVYLGLASFLFVLNRRRPSRSFSA</sequence>
<dbReference type="Proteomes" id="UP001243717">
    <property type="component" value="Unassembled WGS sequence"/>
</dbReference>
<protein>
    <recommendedName>
        <fullName evidence="4">PEP-CTERM sorting domain-containing protein</fullName>
    </recommendedName>
</protein>
<evidence type="ECO:0000313" key="2">
    <source>
        <dbReference type="EMBL" id="MDQ8194777.1"/>
    </source>
</evidence>